<feature type="region of interest" description="Disordered" evidence="4">
    <location>
        <begin position="95"/>
        <end position="127"/>
    </location>
</feature>
<evidence type="ECO:0000259" key="5">
    <source>
        <dbReference type="PROSITE" id="PS51319"/>
    </source>
</evidence>
<dbReference type="Proteomes" id="UP000276776">
    <property type="component" value="Unassembled WGS sequence"/>
</dbReference>
<dbReference type="Pfam" id="PF06881">
    <property type="entry name" value="Elongin_A"/>
    <property type="match status" value="1"/>
</dbReference>
<dbReference type="Gene3D" id="6.10.250.3180">
    <property type="match status" value="1"/>
</dbReference>
<evidence type="ECO:0000256" key="4">
    <source>
        <dbReference type="SAM" id="MobiDB-lite"/>
    </source>
</evidence>
<dbReference type="InterPro" id="IPR003617">
    <property type="entry name" value="TFIIS/CRSP70_N_sub"/>
</dbReference>
<dbReference type="GO" id="GO:0070449">
    <property type="term" value="C:elongin complex"/>
    <property type="evidence" value="ECO:0007669"/>
    <property type="project" value="InterPro"/>
</dbReference>
<sequence>MYFLGTWQSATGYKMDEEEDGKQIREKVEKYMRMLNNDSKIGHALRRLATVDMTLELLSETGVGKAVNQLRNHEQYGEKALKIVEKWKDMARSYGLKQRRRRSVSPTSEQASSSKKMAKEKRKEKKENNVCESTCMEVVRNGKEKLSNNEIENVCSGLSFADMLARADTAKPFKPKRMKADCNEWKSCKVDINYRPSKVLNFEPTPKEHRPTISEAASMDAAMFKPRKSVRKIYAGRSRVDGLREVPTLQNICIKLLIANIDAIEEVGDTPYFLLKPVLEKCSLNQLCSIERRNPQLMEDTDELWEKFVNRTFPKYETKDDETWRECYHRICNENDRKLKMLSSKITQHNKQTSAPVKTALLADAKAPREVRRRQMRYGTQNNNCPLPSASEISKARKDIFDKGSKEALASLPHSVRNINSPLGSHLEKKTLPKKGALMIKTLKMLKGKRR</sequence>
<dbReference type="PANTHER" id="PTHR15141">
    <property type="entry name" value="TRANSCRIPTION ELONGATION FACTOR B POLYPEPTIDE 3"/>
    <property type="match status" value="1"/>
</dbReference>
<dbReference type="Gene3D" id="1.20.930.10">
    <property type="entry name" value="Conserved domain common to transcription factors TFIIS, elongin A, CRSP70"/>
    <property type="match status" value="1"/>
</dbReference>
<dbReference type="AlphaFoldDB" id="A0A0N5CJF9"/>
<evidence type="ECO:0000313" key="6">
    <source>
        <dbReference type="EMBL" id="VDM95024.1"/>
    </source>
</evidence>
<dbReference type="InterPro" id="IPR010684">
    <property type="entry name" value="RNA_pol_II_trans_fac_SIII_A"/>
</dbReference>
<accession>A0A0N5CJF9</accession>
<comment type="subcellular location">
    <subcellularLocation>
        <location evidence="1 3">Nucleus</location>
    </subcellularLocation>
</comment>
<reference evidence="6 7" key="2">
    <citation type="submission" date="2018-11" db="EMBL/GenBank/DDBJ databases">
        <authorList>
            <consortium name="Pathogen Informatics"/>
        </authorList>
    </citation>
    <scope>NUCLEOTIDE SEQUENCE [LARGE SCALE GENOMIC DNA]</scope>
</reference>
<dbReference type="SUPFAM" id="SSF47676">
    <property type="entry name" value="Conserved domain common to transcription factors TFIIS, elongin A, CRSP70"/>
    <property type="match status" value="1"/>
</dbReference>
<protein>
    <submittedName>
        <fullName evidence="8">TFIIS N-terminal domain-containing protein</fullName>
    </submittedName>
</protein>
<evidence type="ECO:0000313" key="8">
    <source>
        <dbReference type="WBParaSite" id="TCLT_0000016401-mRNA-1"/>
    </source>
</evidence>
<dbReference type="STRING" id="103827.A0A0N5CJF9"/>
<dbReference type="OMA" id="EVGDTPY"/>
<dbReference type="GO" id="GO:0006368">
    <property type="term" value="P:transcription elongation by RNA polymerase II"/>
    <property type="evidence" value="ECO:0007669"/>
    <property type="project" value="InterPro"/>
</dbReference>
<name>A0A0N5CJF9_THECL</name>
<evidence type="ECO:0000313" key="7">
    <source>
        <dbReference type="Proteomes" id="UP000276776"/>
    </source>
</evidence>
<proteinExistence type="predicted"/>
<keyword evidence="7" id="KW-1185">Reference proteome</keyword>
<gene>
    <name evidence="6" type="ORF">TCLT_LOCUS165</name>
</gene>
<dbReference type="InterPro" id="IPR017923">
    <property type="entry name" value="TFIIS_N"/>
</dbReference>
<dbReference type="Pfam" id="PF08711">
    <property type="entry name" value="Med26"/>
    <property type="match status" value="1"/>
</dbReference>
<dbReference type="InterPro" id="IPR051870">
    <property type="entry name" value="Elongin-A_domain"/>
</dbReference>
<dbReference type="WBParaSite" id="TCLT_0000016401-mRNA-1">
    <property type="protein sequence ID" value="TCLT_0000016401-mRNA-1"/>
    <property type="gene ID" value="TCLT_0000016401"/>
</dbReference>
<dbReference type="PANTHER" id="PTHR15141:SF76">
    <property type="entry name" value="TRANSCRIPTION ELONGATION FACTOR B POLYPEPTIDE 3"/>
    <property type="match status" value="1"/>
</dbReference>
<dbReference type="EMBL" id="UYYF01000010">
    <property type="protein sequence ID" value="VDM95024.1"/>
    <property type="molecule type" value="Genomic_DNA"/>
</dbReference>
<dbReference type="SMART" id="SM00509">
    <property type="entry name" value="TFS2N"/>
    <property type="match status" value="1"/>
</dbReference>
<evidence type="ECO:0000256" key="2">
    <source>
        <dbReference type="ARBA" id="ARBA00023242"/>
    </source>
</evidence>
<evidence type="ECO:0000256" key="3">
    <source>
        <dbReference type="PROSITE-ProRule" id="PRU00649"/>
    </source>
</evidence>
<keyword evidence="2 3" id="KW-0539">Nucleus</keyword>
<feature type="domain" description="TFIIS N-terminal" evidence="5">
    <location>
        <begin position="26"/>
        <end position="94"/>
    </location>
</feature>
<organism evidence="8">
    <name type="scientific">Thelazia callipaeda</name>
    <name type="common">Oriental eyeworm</name>
    <name type="synonym">Parasitic nematode</name>
    <dbReference type="NCBI Taxonomy" id="103827"/>
    <lineage>
        <taxon>Eukaryota</taxon>
        <taxon>Metazoa</taxon>
        <taxon>Ecdysozoa</taxon>
        <taxon>Nematoda</taxon>
        <taxon>Chromadorea</taxon>
        <taxon>Rhabditida</taxon>
        <taxon>Spirurina</taxon>
        <taxon>Spiruromorpha</taxon>
        <taxon>Thelazioidea</taxon>
        <taxon>Thelaziidae</taxon>
        <taxon>Thelazia</taxon>
    </lineage>
</organism>
<dbReference type="PROSITE" id="PS51319">
    <property type="entry name" value="TFIIS_N"/>
    <property type="match status" value="1"/>
</dbReference>
<dbReference type="InterPro" id="IPR035441">
    <property type="entry name" value="TFIIS/LEDGF_dom_sf"/>
</dbReference>
<reference evidence="8" key="1">
    <citation type="submission" date="2017-02" db="UniProtKB">
        <authorList>
            <consortium name="WormBaseParasite"/>
        </authorList>
    </citation>
    <scope>IDENTIFICATION</scope>
</reference>
<evidence type="ECO:0000256" key="1">
    <source>
        <dbReference type="ARBA" id="ARBA00004123"/>
    </source>
</evidence>
<dbReference type="OrthoDB" id="21513at2759"/>